<name>A0ABM1VHS5_SOLPN</name>
<gene>
    <name evidence="3" type="primary">LOC114078608</name>
</gene>
<reference evidence="2" key="1">
    <citation type="journal article" date="2014" name="Nat. Genet.">
        <title>The genome of the stress-tolerant wild tomato species Solanum pennellii.</title>
        <authorList>
            <person name="Bolger A."/>
            <person name="Scossa F."/>
            <person name="Bolger M.E."/>
            <person name="Lanz C."/>
            <person name="Maumus F."/>
            <person name="Tohge T."/>
            <person name="Quesneville H."/>
            <person name="Alseekh S."/>
            <person name="Sorensen I."/>
            <person name="Lichtenstein G."/>
            <person name="Fich E.A."/>
            <person name="Conte M."/>
            <person name="Keller H."/>
            <person name="Schneeberger K."/>
            <person name="Schwacke R."/>
            <person name="Ofner I."/>
            <person name="Vrebalov J."/>
            <person name="Xu Y."/>
            <person name="Osorio S."/>
            <person name="Aflitos S.A."/>
            <person name="Schijlen E."/>
            <person name="Jimenez-Gomez J.M."/>
            <person name="Ryngajllo M."/>
            <person name="Kimura S."/>
            <person name="Kumar R."/>
            <person name="Koenig D."/>
            <person name="Headland L.R."/>
            <person name="Maloof J.N."/>
            <person name="Sinha N."/>
            <person name="van Ham R.C."/>
            <person name="Lankhorst R.K."/>
            <person name="Mao L."/>
            <person name="Vogel A."/>
            <person name="Arsova B."/>
            <person name="Panstruga R."/>
            <person name="Fei Z."/>
            <person name="Rose J.K."/>
            <person name="Zamir D."/>
            <person name="Carrari F."/>
            <person name="Giovannoni J.J."/>
            <person name="Weigel D."/>
            <person name="Usadel B."/>
            <person name="Fernie A.R."/>
        </authorList>
    </citation>
    <scope>NUCLEOTIDE SEQUENCE [LARGE SCALE GENOMIC DNA]</scope>
    <source>
        <strain evidence="2">cv. LA0716</strain>
    </source>
</reference>
<sequence>MNIHNNIEEINRKRKNFHTHFENPYENENLLEEDDDDEFLELSLVTPSRSTRPRIQSSTLNLQQLNIIPKETVQSSTLNLQQLNIIPKETVLNLQQLTMMPKETVLNLQQLTMMPKETVQSSTLNHQQLNIIPKETETQLNIIPKETETVQSSTLNHQQLILKPIMIPKETLQRRRRNSSKPKLMQEVKIETVTPPFPWATNSIATVHTLEYLLSKQLIIISGDVQCRRCEKRYTMEFDLKEKFVEIGSYVMKNKTFLKERAPSVWTNPILPTCQFCNQENSVKPIICSDKNKINWLFLLLGQMLGCCTLDELKFFCEHTNNHRTGAKDRVLFLTYLTLCRQVDPTGPFHR</sequence>
<dbReference type="PANTHER" id="PTHR34272">
    <property type="entry name" value="EXPRESSED PROTEIN"/>
    <property type="match status" value="1"/>
</dbReference>
<accession>A0ABM1VHS5</accession>
<protein>
    <submittedName>
        <fullName evidence="3">Uncharacterized protein LOC114078608</fullName>
    </submittedName>
</protein>
<dbReference type="RefSeq" id="XP_027775293.1">
    <property type="nucleotide sequence ID" value="XM_027919492.1"/>
</dbReference>
<proteinExistence type="predicted"/>
<dbReference type="Proteomes" id="UP000694930">
    <property type="component" value="Chromosome 9"/>
</dbReference>
<evidence type="ECO:0000313" key="3">
    <source>
        <dbReference type="RefSeq" id="XP_027775293.1"/>
    </source>
</evidence>
<evidence type="ECO:0000259" key="1">
    <source>
        <dbReference type="Pfam" id="PF23324"/>
    </source>
</evidence>
<keyword evidence="2" id="KW-1185">Reference proteome</keyword>
<evidence type="ECO:0000313" key="2">
    <source>
        <dbReference type="Proteomes" id="UP000694930"/>
    </source>
</evidence>
<reference evidence="3" key="2">
    <citation type="submission" date="2025-08" db="UniProtKB">
        <authorList>
            <consortium name="RefSeq"/>
        </authorList>
    </citation>
    <scope>IDENTIFICATION</scope>
</reference>
<dbReference type="InterPro" id="IPR055513">
    <property type="entry name" value="DUF7086"/>
</dbReference>
<organism evidence="2 3">
    <name type="scientific">Solanum pennellii</name>
    <name type="common">Tomato</name>
    <name type="synonym">Lycopersicon pennellii</name>
    <dbReference type="NCBI Taxonomy" id="28526"/>
    <lineage>
        <taxon>Eukaryota</taxon>
        <taxon>Viridiplantae</taxon>
        <taxon>Streptophyta</taxon>
        <taxon>Embryophyta</taxon>
        <taxon>Tracheophyta</taxon>
        <taxon>Spermatophyta</taxon>
        <taxon>Magnoliopsida</taxon>
        <taxon>eudicotyledons</taxon>
        <taxon>Gunneridae</taxon>
        <taxon>Pentapetalae</taxon>
        <taxon>asterids</taxon>
        <taxon>lamiids</taxon>
        <taxon>Solanales</taxon>
        <taxon>Solanaceae</taxon>
        <taxon>Solanoideae</taxon>
        <taxon>Solaneae</taxon>
        <taxon>Solanum</taxon>
        <taxon>Solanum subgen. Lycopersicon</taxon>
    </lineage>
</organism>
<feature type="domain" description="DUF7086" evidence="1">
    <location>
        <begin position="210"/>
        <end position="343"/>
    </location>
</feature>
<dbReference type="PANTHER" id="PTHR34272:SF1">
    <property type="entry name" value="EXPRESSED PROTEIN"/>
    <property type="match status" value="1"/>
</dbReference>
<dbReference type="Pfam" id="PF23324">
    <property type="entry name" value="DUF7086"/>
    <property type="match status" value="1"/>
</dbReference>
<dbReference type="GeneID" id="114078608"/>